<proteinExistence type="predicted"/>
<evidence type="ECO:0000313" key="2">
    <source>
        <dbReference type="Proteomes" id="UP001380365"/>
    </source>
</evidence>
<accession>A0ABU8Q4F8</accession>
<reference evidence="1 2" key="1">
    <citation type="submission" date="2023-12" db="EMBL/GenBank/DDBJ databases">
        <title>Gut-associated functions are favored during microbiome assembly across C. elegans life.</title>
        <authorList>
            <person name="Zimmermann J."/>
        </authorList>
    </citation>
    <scope>NUCLEOTIDE SEQUENCE [LARGE SCALE GENOMIC DNA]</scope>
    <source>
        <strain evidence="1 2">JUb134</strain>
    </source>
</reference>
<keyword evidence="2" id="KW-1185">Reference proteome</keyword>
<dbReference type="Proteomes" id="UP001380365">
    <property type="component" value="Unassembled WGS sequence"/>
</dbReference>
<protein>
    <submittedName>
        <fullName evidence="1">Uncharacterized protein</fullName>
    </submittedName>
</protein>
<sequence length="251" mass="25812">MSARAILTIVGPVPLALACLASAADRMGVPLGLLPARLASGASIRAAREAFVSADPMAARARAAAAVAASPMNAGASALLGAVDLKSGDPLPAHDAFAVSARLGWRNPAAQLYWLGVGLEAQDYALAAERLDALLRTGQRSAAIHAALLQLEASPAGRSALATHLLAASNWREAFVASTGALSGTPLARRIAVLQRARAGGMPVDCKAVAATVRTLFDRGAWQAASHLWRATCASTGPNARTRDVEQTTRR</sequence>
<name>A0ABU8Q4F8_9SPHN</name>
<dbReference type="EMBL" id="JBBGZA010000001">
    <property type="protein sequence ID" value="MEJ5094533.1"/>
    <property type="molecule type" value="Genomic_DNA"/>
</dbReference>
<evidence type="ECO:0000313" key="1">
    <source>
        <dbReference type="EMBL" id="MEJ5094533.1"/>
    </source>
</evidence>
<dbReference type="RefSeq" id="WP_132882760.1">
    <property type="nucleotide sequence ID" value="NZ_JBBGZA010000001.1"/>
</dbReference>
<organism evidence="1 2">
    <name type="scientific">Sphingomonas molluscorum</name>
    <dbReference type="NCBI Taxonomy" id="418184"/>
    <lineage>
        <taxon>Bacteria</taxon>
        <taxon>Pseudomonadati</taxon>
        <taxon>Pseudomonadota</taxon>
        <taxon>Alphaproteobacteria</taxon>
        <taxon>Sphingomonadales</taxon>
        <taxon>Sphingomonadaceae</taxon>
        <taxon>Sphingomonas</taxon>
    </lineage>
</organism>
<gene>
    <name evidence="1" type="ORF">WH159_08255</name>
</gene>
<dbReference type="PROSITE" id="PS51257">
    <property type="entry name" value="PROKAR_LIPOPROTEIN"/>
    <property type="match status" value="1"/>
</dbReference>
<comment type="caution">
    <text evidence="1">The sequence shown here is derived from an EMBL/GenBank/DDBJ whole genome shotgun (WGS) entry which is preliminary data.</text>
</comment>